<dbReference type="AlphaFoldDB" id="A0A914CIL7"/>
<accession>A0A914CIL7</accession>
<protein>
    <submittedName>
        <fullName evidence="2">Uncharacterized protein</fullName>
    </submittedName>
</protein>
<evidence type="ECO:0000313" key="2">
    <source>
        <dbReference type="WBParaSite" id="ACRNAN_scaffold1078.g26255.t1"/>
    </source>
</evidence>
<reference evidence="2" key="1">
    <citation type="submission" date="2022-11" db="UniProtKB">
        <authorList>
            <consortium name="WormBaseParasite"/>
        </authorList>
    </citation>
    <scope>IDENTIFICATION</scope>
</reference>
<evidence type="ECO:0000313" key="1">
    <source>
        <dbReference type="Proteomes" id="UP000887540"/>
    </source>
</evidence>
<proteinExistence type="predicted"/>
<organism evidence="1 2">
    <name type="scientific">Acrobeloides nanus</name>
    <dbReference type="NCBI Taxonomy" id="290746"/>
    <lineage>
        <taxon>Eukaryota</taxon>
        <taxon>Metazoa</taxon>
        <taxon>Ecdysozoa</taxon>
        <taxon>Nematoda</taxon>
        <taxon>Chromadorea</taxon>
        <taxon>Rhabditida</taxon>
        <taxon>Tylenchina</taxon>
        <taxon>Cephalobomorpha</taxon>
        <taxon>Cephaloboidea</taxon>
        <taxon>Cephalobidae</taxon>
        <taxon>Acrobeloides</taxon>
    </lineage>
</organism>
<dbReference type="WBParaSite" id="ACRNAN_scaffold1078.g26255.t1">
    <property type="protein sequence ID" value="ACRNAN_scaffold1078.g26255.t1"/>
    <property type="gene ID" value="ACRNAN_scaffold1078.g26255"/>
</dbReference>
<keyword evidence="1" id="KW-1185">Reference proteome</keyword>
<dbReference type="Proteomes" id="UP000887540">
    <property type="component" value="Unplaced"/>
</dbReference>
<name>A0A914CIL7_9BILA</name>
<sequence length="106" mass="12320">MWEQISALIFNQFDHSFFDMWLSDVMMEDNVVLLTRSFGLDSCMEAVKLGQVNVAVDCMHFFALFFLLFEAFKPSSDLSFTNCSFAKQLDHEKLLQLYVLSRSDRA</sequence>